<keyword evidence="3 5" id="KW-0732">Signal</keyword>
<dbReference type="PANTHER" id="PTHR30222:SF17">
    <property type="entry name" value="SPERMIDINE_PUTRESCINE-BINDING PERIPLASMIC PROTEIN"/>
    <property type="match status" value="1"/>
</dbReference>
<dbReference type="InterPro" id="IPR006059">
    <property type="entry name" value="SBP"/>
</dbReference>
<evidence type="ECO:0000256" key="2">
    <source>
        <dbReference type="ARBA" id="ARBA00022448"/>
    </source>
</evidence>
<name>A0A2W5U914_CERSP</name>
<comment type="caution">
    <text evidence="6">The sequence shown here is derived from an EMBL/GenBank/DDBJ whole genome shotgun (WGS) entry which is preliminary data.</text>
</comment>
<evidence type="ECO:0000256" key="5">
    <source>
        <dbReference type="SAM" id="SignalP"/>
    </source>
</evidence>
<evidence type="ECO:0000256" key="1">
    <source>
        <dbReference type="ARBA" id="ARBA00004418"/>
    </source>
</evidence>
<evidence type="ECO:0000313" key="6">
    <source>
        <dbReference type="EMBL" id="PZQ99823.1"/>
    </source>
</evidence>
<keyword evidence="4" id="KW-0574">Periplasm</keyword>
<dbReference type="GO" id="GO:0015846">
    <property type="term" value="P:polyamine transport"/>
    <property type="evidence" value="ECO:0007669"/>
    <property type="project" value="InterPro"/>
</dbReference>
<dbReference type="Proteomes" id="UP000248975">
    <property type="component" value="Unassembled WGS sequence"/>
</dbReference>
<reference evidence="6 7" key="1">
    <citation type="submission" date="2017-08" db="EMBL/GenBank/DDBJ databases">
        <title>Infants hospitalized years apart are colonized by the same room-sourced microbial strains.</title>
        <authorList>
            <person name="Brooks B."/>
            <person name="Olm M.R."/>
            <person name="Firek B.A."/>
            <person name="Baker R."/>
            <person name="Thomas B.C."/>
            <person name="Morowitz M.J."/>
            <person name="Banfield J.F."/>
        </authorList>
    </citation>
    <scope>NUCLEOTIDE SEQUENCE [LARGE SCALE GENOMIC DNA]</scope>
    <source>
        <strain evidence="6">S2_003_000_R2_11</strain>
    </source>
</reference>
<dbReference type="GO" id="GO:0042597">
    <property type="term" value="C:periplasmic space"/>
    <property type="evidence" value="ECO:0007669"/>
    <property type="project" value="UniProtKB-SubCell"/>
</dbReference>
<comment type="subcellular location">
    <subcellularLocation>
        <location evidence="1">Periplasm</location>
    </subcellularLocation>
</comment>
<protein>
    <submittedName>
        <fullName evidence="6">Polyamine ABC transporter substrate-binding protein</fullName>
    </submittedName>
</protein>
<evidence type="ECO:0000313" key="7">
    <source>
        <dbReference type="Proteomes" id="UP000248975"/>
    </source>
</evidence>
<dbReference type="PANTHER" id="PTHR30222">
    <property type="entry name" value="SPERMIDINE/PUTRESCINE-BINDING PERIPLASMIC PROTEIN"/>
    <property type="match status" value="1"/>
</dbReference>
<organism evidence="6 7">
    <name type="scientific">Cereibacter sphaeroides</name>
    <name type="common">Rhodobacter sphaeroides</name>
    <dbReference type="NCBI Taxonomy" id="1063"/>
    <lineage>
        <taxon>Bacteria</taxon>
        <taxon>Pseudomonadati</taxon>
        <taxon>Pseudomonadota</taxon>
        <taxon>Alphaproteobacteria</taxon>
        <taxon>Rhodobacterales</taxon>
        <taxon>Paracoccaceae</taxon>
        <taxon>Cereibacter</taxon>
    </lineage>
</organism>
<keyword evidence="2" id="KW-0813">Transport</keyword>
<sequence>MTRHFTLLASAALALAMPAGLARAADPELTVFDWASFENADLIADYVAKYGQMPTYALFGDDDEAFQKVSSGFKTDVTHPCSQMVSKYRDAGLIEPWDVSKIPEFANITPALLDSKIFKDDTGVWYIPTDYGYTAVAYNTDKVPAEDISTLQVFADPKYAGRISLPDNTDDVFALALLATGVSDWTTVTEEQFKAAADWLRAVHPNVRTYWTDPSELSQLMASGEVLVSWSWNDVVPLLKSEGFPIGFQRTPKEGVSTFFCGWINMKDAPGSEDKAYDFINAWLAPKSAKVLLDLVGYGHANDAGMALISPEELLAADANPVEGTLLAQTPLDSAMRDRMVQEFEQIKAGF</sequence>
<feature type="signal peptide" evidence="5">
    <location>
        <begin position="1"/>
        <end position="24"/>
    </location>
</feature>
<dbReference type="AlphaFoldDB" id="A0A2W5U914"/>
<dbReference type="Pfam" id="PF13416">
    <property type="entry name" value="SBP_bac_8"/>
    <property type="match status" value="1"/>
</dbReference>
<proteinExistence type="predicted"/>
<evidence type="ECO:0000256" key="4">
    <source>
        <dbReference type="ARBA" id="ARBA00022764"/>
    </source>
</evidence>
<gene>
    <name evidence="6" type="ORF">DI533_04050</name>
</gene>
<dbReference type="PRINTS" id="PR00909">
    <property type="entry name" value="SPERMDNBNDNG"/>
</dbReference>
<feature type="chain" id="PRO_5016141195" evidence="5">
    <location>
        <begin position="25"/>
        <end position="351"/>
    </location>
</feature>
<dbReference type="Gene3D" id="3.40.190.10">
    <property type="entry name" value="Periplasmic binding protein-like II"/>
    <property type="match status" value="2"/>
</dbReference>
<accession>A0A2W5U914</accession>
<dbReference type="EMBL" id="QFQS01000001">
    <property type="protein sequence ID" value="PZQ99823.1"/>
    <property type="molecule type" value="Genomic_DNA"/>
</dbReference>
<dbReference type="GO" id="GO:0019808">
    <property type="term" value="F:polyamine binding"/>
    <property type="evidence" value="ECO:0007669"/>
    <property type="project" value="InterPro"/>
</dbReference>
<evidence type="ECO:0000256" key="3">
    <source>
        <dbReference type="ARBA" id="ARBA00022729"/>
    </source>
</evidence>
<dbReference type="InterPro" id="IPR001188">
    <property type="entry name" value="Sperm_putr-bd"/>
</dbReference>
<dbReference type="SUPFAM" id="SSF53850">
    <property type="entry name" value="Periplasmic binding protein-like II"/>
    <property type="match status" value="1"/>
</dbReference>